<dbReference type="EMBL" id="LN852763">
    <property type="protein sequence ID" value="CRY93815.1"/>
    <property type="molecule type" value="Genomic_DNA"/>
</dbReference>
<organism evidence="1">
    <name type="scientific">uncultured prokaryote</name>
    <dbReference type="NCBI Taxonomy" id="198431"/>
    <lineage>
        <taxon>unclassified sequences</taxon>
        <taxon>environmental samples</taxon>
    </lineage>
</organism>
<protein>
    <recommendedName>
        <fullName evidence="2">Initiator Rep protein domain-containing protein</fullName>
    </recommendedName>
</protein>
<proteinExistence type="predicted"/>
<sequence length="264" mass="31713">METFNTTTQALKIYKYNPLIKGKIVGKLTDFDFLLQEILLRLVQQEIRQYLYCEFTAHNFHVPLDVLKKLLYGENKAPKDWLRDVKESLEKLRALTIVLKNYEVPEENFLLQEQNIMEMNKELKTTKKVDFAAFGLCEEPEIRENILYWRFNKYMVFWAWYKKDYTHLGIEKIRTLKSKYSQRIYEYIEYYRSLNDVRGNKTKLITLNKWEFEDIISLKNDSVAVLFQKIHLETTTLPELKKIYPNIEIKSPKRSNVIEIDLGE</sequence>
<evidence type="ECO:0008006" key="2">
    <source>
        <dbReference type="Google" id="ProtNLM"/>
    </source>
</evidence>
<dbReference type="AlphaFoldDB" id="A0A0H5PXC7"/>
<name>A0A0H5PXC7_9ZZZZ</name>
<evidence type="ECO:0000313" key="1">
    <source>
        <dbReference type="EMBL" id="CRY93815.1"/>
    </source>
</evidence>
<reference evidence="1" key="1">
    <citation type="submission" date="2015-06" db="EMBL/GenBank/DDBJ databases">
        <authorList>
            <person name="Joergensen T."/>
        </authorList>
    </citation>
    <scope>NUCLEOTIDE SEQUENCE</scope>
    <source>
        <strain evidence="1">RGRH0072</strain>
    </source>
</reference>
<accession>A0A0H5PXC7</accession>
<reference evidence="1" key="2">
    <citation type="submission" date="2015-07" db="EMBL/GenBank/DDBJ databases">
        <title>Plasmids, circular viruses and viroids from rat gut.</title>
        <authorList>
            <person name="Jorgensen T.J."/>
            <person name="Hansen M.A."/>
            <person name="Xu Z."/>
            <person name="Tabak M.A."/>
            <person name="Sorensen S.J."/>
            <person name="Hansen L.H."/>
        </authorList>
    </citation>
    <scope>NUCLEOTIDE SEQUENCE</scope>
    <source>
        <strain evidence="1">RGRH0072</strain>
    </source>
</reference>